<protein>
    <submittedName>
        <fullName evidence="3">Extracellular tungstate binding protein</fullName>
    </submittedName>
</protein>
<proteinExistence type="predicted"/>
<dbReference type="PANTHER" id="PTHR37945">
    <property type="entry name" value="EXTRACELLULAR TUNGSTATE BINDING PROTEIN"/>
    <property type="match status" value="1"/>
</dbReference>
<dbReference type="InterPro" id="IPR052738">
    <property type="entry name" value="ABC-Tungstate_binding"/>
</dbReference>
<dbReference type="Pfam" id="PF12849">
    <property type="entry name" value="PBP_like_2"/>
    <property type="match status" value="1"/>
</dbReference>
<dbReference type="PANTHER" id="PTHR37945:SF1">
    <property type="entry name" value="EXTRACELLULAR TUNGSTATE BINDING PROTEIN"/>
    <property type="match status" value="1"/>
</dbReference>
<reference evidence="3" key="1">
    <citation type="journal article" date="2021" name="Nat. Commun.">
        <title>Genetic determinants of endophytism in the Arabidopsis root mycobiome.</title>
        <authorList>
            <person name="Mesny F."/>
            <person name="Miyauchi S."/>
            <person name="Thiergart T."/>
            <person name="Pickel B."/>
            <person name="Atanasova L."/>
            <person name="Karlsson M."/>
            <person name="Huettel B."/>
            <person name="Barry K.W."/>
            <person name="Haridas S."/>
            <person name="Chen C."/>
            <person name="Bauer D."/>
            <person name="Andreopoulos W."/>
            <person name="Pangilinan J."/>
            <person name="LaButti K."/>
            <person name="Riley R."/>
            <person name="Lipzen A."/>
            <person name="Clum A."/>
            <person name="Drula E."/>
            <person name="Henrissat B."/>
            <person name="Kohler A."/>
            <person name="Grigoriev I.V."/>
            <person name="Martin F.M."/>
            <person name="Hacquard S."/>
        </authorList>
    </citation>
    <scope>NUCLEOTIDE SEQUENCE</scope>
    <source>
        <strain evidence="3">MPI-SDFR-AT-0117</strain>
    </source>
</reference>
<evidence type="ECO:0000256" key="1">
    <source>
        <dbReference type="SAM" id="SignalP"/>
    </source>
</evidence>
<dbReference type="OrthoDB" id="10260248at2759"/>
<dbReference type="AlphaFoldDB" id="A0A9P8VAC2"/>
<name>A0A9P8VAC2_9PEZI</name>
<evidence type="ECO:0000259" key="2">
    <source>
        <dbReference type="Pfam" id="PF12849"/>
    </source>
</evidence>
<dbReference type="SUPFAM" id="SSF53850">
    <property type="entry name" value="Periplasmic binding protein-like II"/>
    <property type="match status" value="1"/>
</dbReference>
<dbReference type="InterPro" id="IPR024370">
    <property type="entry name" value="PBP_domain"/>
</dbReference>
<feature type="signal peptide" evidence="1">
    <location>
        <begin position="1"/>
        <end position="18"/>
    </location>
</feature>
<dbReference type="Gene3D" id="3.40.190.10">
    <property type="entry name" value="Periplasmic binding protein-like II"/>
    <property type="match status" value="2"/>
</dbReference>
<accession>A0A9P8VAC2</accession>
<organism evidence="3 4">
    <name type="scientific">Plectosphaerella plurivora</name>
    <dbReference type="NCBI Taxonomy" id="936078"/>
    <lineage>
        <taxon>Eukaryota</taxon>
        <taxon>Fungi</taxon>
        <taxon>Dikarya</taxon>
        <taxon>Ascomycota</taxon>
        <taxon>Pezizomycotina</taxon>
        <taxon>Sordariomycetes</taxon>
        <taxon>Hypocreomycetidae</taxon>
        <taxon>Glomerellales</taxon>
        <taxon>Plectosphaerellaceae</taxon>
        <taxon>Plectosphaerella</taxon>
    </lineage>
</organism>
<feature type="chain" id="PRO_5040256814" evidence="1">
    <location>
        <begin position="19"/>
        <end position="310"/>
    </location>
</feature>
<feature type="domain" description="PBP" evidence="2">
    <location>
        <begin position="38"/>
        <end position="278"/>
    </location>
</feature>
<dbReference type="EMBL" id="JAGSXJ010000014">
    <property type="protein sequence ID" value="KAH6685915.1"/>
    <property type="molecule type" value="Genomic_DNA"/>
</dbReference>
<keyword evidence="1" id="KW-0732">Signal</keyword>
<keyword evidence="4" id="KW-1185">Reference proteome</keyword>
<evidence type="ECO:0000313" key="4">
    <source>
        <dbReference type="Proteomes" id="UP000770015"/>
    </source>
</evidence>
<dbReference type="Proteomes" id="UP000770015">
    <property type="component" value="Unassembled WGS sequence"/>
</dbReference>
<sequence>MSNTLRLSVLALALGCAAQNPAAVYDGGFGKFNSTIELRIGNGGAGQSGLVKALADAYIQDRVADGDPPFRVAWYLTDTTVTIADLEKGITDVGITYNAAAERIAIKQGIASAPSYYAFRDHFLLVGPESNPANLTSDEDAEGLFAALHAAAEGPATTPPVRFLSRYDKSATNIKETLLWAGIGQVPWATAYSTWYHQYIAFPAQALTAAALLEEYTLTDRGTLLSVDAETRNRTVIYKAGGDEDANDPLLNPATILVGTRAKNRRRATGFAEWVVGEKGQAVVVGLKKGGEQLYSAAPGNSSTVRRSST</sequence>
<gene>
    <name evidence="3" type="ORF">F5X68DRAFT_276642</name>
</gene>
<evidence type="ECO:0000313" key="3">
    <source>
        <dbReference type="EMBL" id="KAH6685915.1"/>
    </source>
</evidence>
<comment type="caution">
    <text evidence="3">The sequence shown here is derived from an EMBL/GenBank/DDBJ whole genome shotgun (WGS) entry which is preliminary data.</text>
</comment>